<feature type="domain" description="Trichome birefringence-like N-terminal" evidence="9">
    <location>
        <begin position="25"/>
        <end position="77"/>
    </location>
</feature>
<dbReference type="Pfam" id="PF13839">
    <property type="entry name" value="PC-Esterase"/>
    <property type="match status" value="1"/>
</dbReference>
<reference evidence="10 11" key="1">
    <citation type="journal article" date="2013" name="BMC Genomics">
        <title>The miniature genome of a carnivorous plant Genlisea aurea contains a low number of genes and short non-coding sequences.</title>
        <authorList>
            <person name="Leushkin E.V."/>
            <person name="Sutormin R.A."/>
            <person name="Nabieva E.R."/>
            <person name="Penin A.A."/>
            <person name="Kondrashov A.S."/>
            <person name="Logacheva M.D."/>
        </authorList>
    </citation>
    <scope>NUCLEOTIDE SEQUENCE [LARGE SCALE GENOMIC DNA]</scope>
</reference>
<feature type="domain" description="Trichome birefringence-like C-terminal" evidence="8">
    <location>
        <begin position="78"/>
        <end position="334"/>
    </location>
</feature>
<sequence>MATYFLFFFLFSFISHSTSKIVSTRCDLSRGNWVLDNSYPLYKSADCPFIERIFDCQRNGRPDSDYAKLRWQPDGCNLPRFDASGFISKVRGKRVIFVGDSLSLNQWQSLTCMLHSALPHANYTLDTINGLSTFTLPSQGVTLMFFRNAFLVDIVTEARGRVLRLDSMSTTGVWGRADVMIFDSWHWWFHTGRKQPWDWVVDGKTTTKDIDRMVAYEKALNTWARWIDANVDAGRVQVIFQGISPDHDGGDLGLCQGKTEPLKRPGSPSPGEVILERILKRMGKSVKLLDISSLSQMRIDGHPSVYGNGGHRNMDCTHWCLSGVPDTWNQYLYALLD</sequence>
<comment type="subcellular location">
    <subcellularLocation>
        <location evidence="1">Membrane</location>
        <topology evidence="1">Single-pass membrane protein</topology>
    </subcellularLocation>
</comment>
<dbReference type="InterPro" id="IPR025846">
    <property type="entry name" value="TBL_N"/>
</dbReference>
<comment type="caution">
    <text evidence="10">The sequence shown here is derived from an EMBL/GenBank/DDBJ whole genome shotgun (WGS) entry which is preliminary data.</text>
</comment>
<keyword evidence="5" id="KW-1133">Transmembrane helix</keyword>
<feature type="signal peptide" evidence="7">
    <location>
        <begin position="1"/>
        <end position="19"/>
    </location>
</feature>
<evidence type="ECO:0000256" key="4">
    <source>
        <dbReference type="ARBA" id="ARBA00022968"/>
    </source>
</evidence>
<dbReference type="InterPro" id="IPR029962">
    <property type="entry name" value="TBL"/>
</dbReference>
<evidence type="ECO:0000259" key="8">
    <source>
        <dbReference type="Pfam" id="PF13839"/>
    </source>
</evidence>
<dbReference type="EMBL" id="AUSU01002840">
    <property type="protein sequence ID" value="EPS67963.1"/>
    <property type="molecule type" value="Genomic_DNA"/>
</dbReference>
<dbReference type="Proteomes" id="UP000015453">
    <property type="component" value="Unassembled WGS sequence"/>
</dbReference>
<dbReference type="OrthoDB" id="630188at2759"/>
<dbReference type="Pfam" id="PF14416">
    <property type="entry name" value="PMR5N"/>
    <property type="match status" value="1"/>
</dbReference>
<proteinExistence type="inferred from homology"/>
<keyword evidence="4" id="KW-0735">Signal-anchor</keyword>
<dbReference type="GO" id="GO:0005794">
    <property type="term" value="C:Golgi apparatus"/>
    <property type="evidence" value="ECO:0007669"/>
    <property type="project" value="TreeGrafter"/>
</dbReference>
<evidence type="ECO:0000256" key="5">
    <source>
        <dbReference type="ARBA" id="ARBA00022989"/>
    </source>
</evidence>
<dbReference type="AlphaFoldDB" id="S8DXF9"/>
<evidence type="ECO:0000313" key="10">
    <source>
        <dbReference type="EMBL" id="EPS67963.1"/>
    </source>
</evidence>
<name>S8DXF9_9LAMI</name>
<evidence type="ECO:0000256" key="7">
    <source>
        <dbReference type="SAM" id="SignalP"/>
    </source>
</evidence>
<dbReference type="PANTHER" id="PTHR32285">
    <property type="entry name" value="PROTEIN TRICHOME BIREFRINGENCE-LIKE 9-RELATED"/>
    <property type="match status" value="1"/>
</dbReference>
<organism evidence="10 11">
    <name type="scientific">Genlisea aurea</name>
    <dbReference type="NCBI Taxonomy" id="192259"/>
    <lineage>
        <taxon>Eukaryota</taxon>
        <taxon>Viridiplantae</taxon>
        <taxon>Streptophyta</taxon>
        <taxon>Embryophyta</taxon>
        <taxon>Tracheophyta</taxon>
        <taxon>Spermatophyta</taxon>
        <taxon>Magnoliopsida</taxon>
        <taxon>eudicotyledons</taxon>
        <taxon>Gunneridae</taxon>
        <taxon>Pentapetalae</taxon>
        <taxon>asterids</taxon>
        <taxon>lamiids</taxon>
        <taxon>Lamiales</taxon>
        <taxon>Lentibulariaceae</taxon>
        <taxon>Genlisea</taxon>
    </lineage>
</organism>
<keyword evidence="3" id="KW-0812">Transmembrane</keyword>
<dbReference type="PANTHER" id="PTHR32285:SF372">
    <property type="entry name" value="PROTEIN TRICHOME BIREFRINGENCE-LIKE 43"/>
    <property type="match status" value="1"/>
</dbReference>
<dbReference type="GO" id="GO:0016413">
    <property type="term" value="F:O-acetyltransferase activity"/>
    <property type="evidence" value="ECO:0007669"/>
    <property type="project" value="InterPro"/>
</dbReference>
<evidence type="ECO:0000256" key="2">
    <source>
        <dbReference type="ARBA" id="ARBA00007727"/>
    </source>
</evidence>
<feature type="chain" id="PRO_5004549791" evidence="7">
    <location>
        <begin position="20"/>
        <end position="337"/>
    </location>
</feature>
<evidence type="ECO:0000256" key="1">
    <source>
        <dbReference type="ARBA" id="ARBA00004167"/>
    </source>
</evidence>
<evidence type="ECO:0000313" key="11">
    <source>
        <dbReference type="Proteomes" id="UP000015453"/>
    </source>
</evidence>
<evidence type="ECO:0000259" key="9">
    <source>
        <dbReference type="Pfam" id="PF14416"/>
    </source>
</evidence>
<gene>
    <name evidence="10" type="ORF">M569_06809</name>
</gene>
<evidence type="ECO:0000256" key="6">
    <source>
        <dbReference type="ARBA" id="ARBA00023136"/>
    </source>
</evidence>
<accession>S8DXF9</accession>
<evidence type="ECO:0000256" key="3">
    <source>
        <dbReference type="ARBA" id="ARBA00022692"/>
    </source>
</evidence>
<comment type="similarity">
    <text evidence="2">Belongs to the PC-esterase family. TBL subfamily.</text>
</comment>
<dbReference type="InterPro" id="IPR026057">
    <property type="entry name" value="TBL_C"/>
</dbReference>
<keyword evidence="6" id="KW-0472">Membrane</keyword>
<keyword evidence="11" id="KW-1185">Reference proteome</keyword>
<keyword evidence="7" id="KW-0732">Signal</keyword>
<protein>
    <submittedName>
        <fullName evidence="10">Uncharacterized protein</fullName>
    </submittedName>
</protein>
<dbReference type="GO" id="GO:0016020">
    <property type="term" value="C:membrane"/>
    <property type="evidence" value="ECO:0007669"/>
    <property type="project" value="UniProtKB-SubCell"/>
</dbReference>